<evidence type="ECO:0000256" key="1">
    <source>
        <dbReference type="SAM" id="MobiDB-lite"/>
    </source>
</evidence>
<evidence type="ECO:0000313" key="3">
    <source>
        <dbReference type="WBParaSite" id="MhA1_Contig217.frz3.gene6"/>
    </source>
</evidence>
<protein>
    <submittedName>
        <fullName evidence="3">Uncharacterized protein</fullName>
    </submittedName>
</protein>
<feature type="compositionally biased region" description="Low complexity" evidence="1">
    <location>
        <begin position="27"/>
        <end position="36"/>
    </location>
</feature>
<accession>A0A1I8BFF0</accession>
<organism evidence="2 3">
    <name type="scientific">Meloidogyne hapla</name>
    <name type="common">Root-knot nematode worm</name>
    <dbReference type="NCBI Taxonomy" id="6305"/>
    <lineage>
        <taxon>Eukaryota</taxon>
        <taxon>Metazoa</taxon>
        <taxon>Ecdysozoa</taxon>
        <taxon>Nematoda</taxon>
        <taxon>Chromadorea</taxon>
        <taxon>Rhabditida</taxon>
        <taxon>Tylenchina</taxon>
        <taxon>Tylenchomorpha</taxon>
        <taxon>Tylenchoidea</taxon>
        <taxon>Meloidogynidae</taxon>
        <taxon>Meloidogyninae</taxon>
        <taxon>Meloidogyne</taxon>
    </lineage>
</organism>
<keyword evidence="2" id="KW-1185">Reference proteome</keyword>
<dbReference type="WBParaSite" id="MhA1_Contig217.frz3.gene6">
    <property type="protein sequence ID" value="MhA1_Contig217.frz3.gene6"/>
    <property type="gene ID" value="MhA1_Contig217.frz3.gene6"/>
</dbReference>
<feature type="region of interest" description="Disordered" evidence="1">
    <location>
        <begin position="102"/>
        <end position="162"/>
    </location>
</feature>
<evidence type="ECO:0000313" key="2">
    <source>
        <dbReference type="Proteomes" id="UP000095281"/>
    </source>
</evidence>
<reference evidence="3" key="1">
    <citation type="submission" date="2016-11" db="UniProtKB">
        <authorList>
            <consortium name="WormBaseParasite"/>
        </authorList>
    </citation>
    <scope>IDENTIFICATION</scope>
</reference>
<dbReference type="Proteomes" id="UP000095281">
    <property type="component" value="Unplaced"/>
</dbReference>
<feature type="compositionally biased region" description="Pro residues" evidence="1">
    <location>
        <begin position="50"/>
        <end position="63"/>
    </location>
</feature>
<proteinExistence type="predicted"/>
<name>A0A1I8BFF0_MELHA</name>
<feature type="region of interest" description="Disordered" evidence="1">
    <location>
        <begin position="1"/>
        <end position="66"/>
    </location>
</feature>
<sequence length="162" mass="16978">MFSLGEAFGGHRQHRQHINENSVPPTSLSSNNSNNGGREGGGLLLSAFGSPPPHSSAAAPPPHSLADLASTANSLLYALQSSQSNAVIAANTILQNFVSALPQQASSSNGQTSTKIENSSTSLEPTNNSNISLTNGLSNKYSKTPTIDDSGRFQQDIFNQQR</sequence>
<dbReference type="AlphaFoldDB" id="A0A1I8BFF0"/>